<dbReference type="Proteomes" id="UP000235965">
    <property type="component" value="Unassembled WGS sequence"/>
</dbReference>
<dbReference type="Gene3D" id="3.40.50.300">
    <property type="entry name" value="P-loop containing nucleotide triphosphate hydrolases"/>
    <property type="match status" value="1"/>
</dbReference>
<dbReference type="SUPFAM" id="SSF52540">
    <property type="entry name" value="P-loop containing nucleoside triphosphate hydrolases"/>
    <property type="match status" value="1"/>
</dbReference>
<dbReference type="InterPro" id="IPR027417">
    <property type="entry name" value="P-loop_NTPase"/>
</dbReference>
<gene>
    <name evidence="6" type="ORF">B7P43_G18335</name>
</gene>
<evidence type="ECO:0000256" key="4">
    <source>
        <dbReference type="ARBA" id="ARBA00039902"/>
    </source>
</evidence>
<dbReference type="PRINTS" id="PR00326">
    <property type="entry name" value="GTP1OBG"/>
</dbReference>
<comment type="function">
    <text evidence="3">Possible regulatory or functional link with the histocompatibility cluster.</text>
</comment>
<dbReference type="InterPro" id="IPR006073">
    <property type="entry name" value="GTP-bd"/>
</dbReference>
<name>A0A2J7QZX9_9NEOP</name>
<reference evidence="6 7" key="1">
    <citation type="submission" date="2017-12" db="EMBL/GenBank/DDBJ databases">
        <title>Hemimetabolous genomes reveal molecular basis of termite eusociality.</title>
        <authorList>
            <person name="Harrison M.C."/>
            <person name="Jongepier E."/>
            <person name="Robertson H.M."/>
            <person name="Arning N."/>
            <person name="Bitard-Feildel T."/>
            <person name="Chao H."/>
            <person name="Childers C.P."/>
            <person name="Dinh H."/>
            <person name="Doddapaneni H."/>
            <person name="Dugan S."/>
            <person name="Gowin J."/>
            <person name="Greiner C."/>
            <person name="Han Y."/>
            <person name="Hu H."/>
            <person name="Hughes D.S.T."/>
            <person name="Huylmans A.-K."/>
            <person name="Kemena C."/>
            <person name="Kremer L.P.M."/>
            <person name="Lee S.L."/>
            <person name="Lopez-Ezquerra A."/>
            <person name="Mallet L."/>
            <person name="Monroy-Kuhn J.M."/>
            <person name="Moser A."/>
            <person name="Murali S.C."/>
            <person name="Muzny D.M."/>
            <person name="Otani S."/>
            <person name="Piulachs M.-D."/>
            <person name="Poelchau M."/>
            <person name="Qu J."/>
            <person name="Schaub F."/>
            <person name="Wada-Katsumata A."/>
            <person name="Worley K.C."/>
            <person name="Xie Q."/>
            <person name="Ylla G."/>
            <person name="Poulsen M."/>
            <person name="Gibbs R.A."/>
            <person name="Schal C."/>
            <person name="Richards S."/>
            <person name="Belles X."/>
            <person name="Korb J."/>
            <person name="Bornberg-Bauer E."/>
        </authorList>
    </citation>
    <scope>NUCLEOTIDE SEQUENCE [LARGE SCALE GENOMIC DNA]</scope>
    <source>
        <tissue evidence="6">Whole body</tissue>
    </source>
</reference>
<dbReference type="InParanoid" id="A0A2J7QZX9"/>
<dbReference type="OrthoDB" id="391988at2759"/>
<evidence type="ECO:0000313" key="6">
    <source>
        <dbReference type="EMBL" id="PNF34151.1"/>
    </source>
</evidence>
<dbReference type="Pfam" id="PF01926">
    <property type="entry name" value="MMR_HSR1"/>
    <property type="match status" value="1"/>
</dbReference>
<keyword evidence="1" id="KW-0547">Nucleotide-binding</keyword>
<evidence type="ECO:0000256" key="2">
    <source>
        <dbReference type="ARBA" id="ARBA00023134"/>
    </source>
</evidence>
<keyword evidence="7" id="KW-1185">Reference proteome</keyword>
<dbReference type="InterPro" id="IPR043358">
    <property type="entry name" value="GNL1-like"/>
</dbReference>
<proteinExistence type="predicted"/>
<evidence type="ECO:0000256" key="3">
    <source>
        <dbReference type="ARBA" id="ARBA00037770"/>
    </source>
</evidence>
<accession>A0A2J7QZX9</accession>
<dbReference type="AlphaFoldDB" id="A0A2J7QZX9"/>
<dbReference type="FunCoup" id="A0A2J7QZX9">
    <property type="interactions" value="741"/>
</dbReference>
<protein>
    <recommendedName>
        <fullName evidence="4">Guanine nucleotide-binding protein-like 1</fullName>
    </recommendedName>
</protein>
<feature type="non-terminal residue" evidence="6">
    <location>
        <position position="1"/>
    </location>
</feature>
<keyword evidence="2" id="KW-0342">GTP-binding</keyword>
<dbReference type="STRING" id="105785.A0A2J7QZX9"/>
<dbReference type="PANTHER" id="PTHR45709">
    <property type="entry name" value="LARGE SUBUNIT GTPASE 1 HOMOLOG-RELATED"/>
    <property type="match status" value="1"/>
</dbReference>
<organism evidence="6 7">
    <name type="scientific">Cryptotermes secundus</name>
    <dbReference type="NCBI Taxonomy" id="105785"/>
    <lineage>
        <taxon>Eukaryota</taxon>
        <taxon>Metazoa</taxon>
        <taxon>Ecdysozoa</taxon>
        <taxon>Arthropoda</taxon>
        <taxon>Hexapoda</taxon>
        <taxon>Insecta</taxon>
        <taxon>Pterygota</taxon>
        <taxon>Neoptera</taxon>
        <taxon>Polyneoptera</taxon>
        <taxon>Dictyoptera</taxon>
        <taxon>Blattodea</taxon>
        <taxon>Blattoidea</taxon>
        <taxon>Termitoidae</taxon>
        <taxon>Kalotermitidae</taxon>
        <taxon>Cryptotermitinae</taxon>
        <taxon>Cryptotermes</taxon>
    </lineage>
</organism>
<dbReference type="PANTHER" id="PTHR45709:SF3">
    <property type="entry name" value="GUANINE NUCLEOTIDE-BINDING PROTEIN-LIKE 1"/>
    <property type="match status" value="1"/>
</dbReference>
<dbReference type="GO" id="GO:0005525">
    <property type="term" value="F:GTP binding"/>
    <property type="evidence" value="ECO:0007669"/>
    <property type="project" value="UniProtKB-KW"/>
</dbReference>
<evidence type="ECO:0000259" key="5">
    <source>
        <dbReference type="Pfam" id="PF01926"/>
    </source>
</evidence>
<dbReference type="EMBL" id="NEVH01008589">
    <property type="protein sequence ID" value="PNF34151.1"/>
    <property type="molecule type" value="Genomic_DNA"/>
</dbReference>
<evidence type="ECO:0000256" key="1">
    <source>
        <dbReference type="ARBA" id="ARBA00022741"/>
    </source>
</evidence>
<evidence type="ECO:0000313" key="7">
    <source>
        <dbReference type="Proteomes" id="UP000235965"/>
    </source>
</evidence>
<feature type="domain" description="G" evidence="5">
    <location>
        <begin position="103"/>
        <end position="157"/>
    </location>
</feature>
<dbReference type="GO" id="GO:0003924">
    <property type="term" value="F:GTPase activity"/>
    <property type="evidence" value="ECO:0007669"/>
    <property type="project" value="InterPro"/>
</dbReference>
<sequence>ILTFTSFPAYNLTGTQENKAGLQICHRRGKLRMAAEGAKTLLEACKCITNNKVDLSAWRKKISEEMHLDFDDKDIEVGDTVVMREEDTGYFDHEKYKAGTLTLGFIGHPNVGKSSLINAIMGKNVVSVPSTPGHTEHFQTIYLTRNVRLCDCPGLVFPSKVPKTLQILMGSYPIAQVRVPFSAVQYLAERLDLPNLLKLQHPELDKWWSAMDICDSWALKQGFHTDRTGRPNPYLAANDLLCKALDGKICLCLHPPRYYSRRDYWEGHADVQLVQLIQGKTSEQADGDEAYEKYKLESSSGPEDSDSNFEHDVYNRFSLLSTE</sequence>
<comment type="caution">
    <text evidence="6">The sequence shown here is derived from an EMBL/GenBank/DDBJ whole genome shotgun (WGS) entry which is preliminary data.</text>
</comment>